<feature type="compositionally biased region" description="Polar residues" evidence="1">
    <location>
        <begin position="205"/>
        <end position="222"/>
    </location>
</feature>
<sequence length="493" mass="55461">MKQVKEKKLIAGKWVVVTRNVETNVTIGDNTENNDVKRNVDDRTASQIKSMTSETSQRGNASDTSSYVLHSQQRSNYNNKDDQSLHLISNKTHMMKKGQEEQLINQNTRHSSSDSHIVRQQRGDSAQRIISSEHESYQSLASSNNRSQENIHTKHKIHGSTMNQNLSRSNQHLSTSSKVYKHSEGEHVQKTSSSDQSLTSQFSTNQHHLNSQQRIISDNTGVNMDRTGHTNSIHQSSQLSRNQLSDSVTKTSREFQQAMHGGSDVITSTTDNVARSGYHKRTSDLTSDSQSANAVLHRKGITSTNEAHHSISSTAASQRKSIGNLNERGEYISNSTHSTDRKSISSMHRSARDNTVVISQHTDNADFRRTQRRDGQSTMVVEREPRVNVRDNLRVGGEFFGQSEARSYGSFSRSEQSQKAESTEHVERVQRVTRHGNSSQFILGDAGNTSYKREFTTHVHGTCPATTLQSPSTQFKHTRDSREHKFYSSKITH</sequence>
<protein>
    <submittedName>
        <fullName evidence="2">Uncharacterized protein</fullName>
    </submittedName>
</protein>
<feature type="region of interest" description="Disordered" evidence="1">
    <location>
        <begin position="105"/>
        <end position="126"/>
    </location>
</feature>
<feature type="compositionally biased region" description="Polar residues" evidence="1">
    <location>
        <begin position="160"/>
        <end position="178"/>
    </location>
</feature>
<proteinExistence type="predicted"/>
<organism evidence="2 3">
    <name type="scientific">Parnassius mnemosyne</name>
    <name type="common">clouded apollo</name>
    <dbReference type="NCBI Taxonomy" id="213953"/>
    <lineage>
        <taxon>Eukaryota</taxon>
        <taxon>Metazoa</taxon>
        <taxon>Ecdysozoa</taxon>
        <taxon>Arthropoda</taxon>
        <taxon>Hexapoda</taxon>
        <taxon>Insecta</taxon>
        <taxon>Pterygota</taxon>
        <taxon>Neoptera</taxon>
        <taxon>Endopterygota</taxon>
        <taxon>Lepidoptera</taxon>
        <taxon>Glossata</taxon>
        <taxon>Ditrysia</taxon>
        <taxon>Papilionoidea</taxon>
        <taxon>Papilionidae</taxon>
        <taxon>Parnassiinae</taxon>
        <taxon>Parnassini</taxon>
        <taxon>Parnassius</taxon>
        <taxon>Driopa</taxon>
    </lineage>
</organism>
<evidence type="ECO:0000313" key="2">
    <source>
        <dbReference type="EMBL" id="CAK1584499.1"/>
    </source>
</evidence>
<dbReference type="Proteomes" id="UP001314205">
    <property type="component" value="Unassembled WGS sequence"/>
</dbReference>
<gene>
    <name evidence="2" type="ORF">PARMNEM_LOCUS5722</name>
</gene>
<feature type="compositionally biased region" description="Basic and acidic residues" evidence="1">
    <location>
        <begin position="477"/>
        <end position="486"/>
    </location>
</feature>
<evidence type="ECO:0000256" key="1">
    <source>
        <dbReference type="SAM" id="MobiDB-lite"/>
    </source>
</evidence>
<keyword evidence="3" id="KW-1185">Reference proteome</keyword>
<feature type="region of interest" description="Disordered" evidence="1">
    <location>
        <begin position="48"/>
        <end position="68"/>
    </location>
</feature>
<dbReference type="EMBL" id="CAVLGL010000068">
    <property type="protein sequence ID" value="CAK1584499.1"/>
    <property type="molecule type" value="Genomic_DNA"/>
</dbReference>
<feature type="compositionally biased region" description="Low complexity" evidence="1">
    <location>
        <begin position="190"/>
        <end position="204"/>
    </location>
</feature>
<feature type="region of interest" description="Disordered" evidence="1">
    <location>
        <begin position="467"/>
        <end position="493"/>
    </location>
</feature>
<comment type="caution">
    <text evidence="2">The sequence shown here is derived from an EMBL/GenBank/DDBJ whole genome shotgun (WGS) entry which is preliminary data.</text>
</comment>
<feature type="region of interest" description="Disordered" evidence="1">
    <location>
        <begin position="330"/>
        <end position="349"/>
    </location>
</feature>
<feature type="compositionally biased region" description="Polar residues" evidence="1">
    <location>
        <begin position="229"/>
        <end position="242"/>
    </location>
</feature>
<evidence type="ECO:0000313" key="3">
    <source>
        <dbReference type="Proteomes" id="UP001314205"/>
    </source>
</evidence>
<name>A0AAV1KRL9_9NEOP</name>
<dbReference type="AlphaFoldDB" id="A0AAV1KRL9"/>
<feature type="region of interest" description="Disordered" evidence="1">
    <location>
        <begin position="158"/>
        <end position="242"/>
    </location>
</feature>
<reference evidence="2 3" key="1">
    <citation type="submission" date="2023-11" db="EMBL/GenBank/DDBJ databases">
        <authorList>
            <person name="Hedman E."/>
            <person name="Englund M."/>
            <person name="Stromberg M."/>
            <person name="Nyberg Akerstrom W."/>
            <person name="Nylinder S."/>
            <person name="Jareborg N."/>
            <person name="Kallberg Y."/>
            <person name="Kronander E."/>
        </authorList>
    </citation>
    <scope>NUCLEOTIDE SEQUENCE [LARGE SCALE GENOMIC DNA]</scope>
</reference>
<accession>A0AAV1KRL9</accession>